<keyword evidence="2" id="KW-0805">Transcription regulation</keyword>
<dbReference type="GO" id="GO:0006351">
    <property type="term" value="P:DNA-templated transcription"/>
    <property type="evidence" value="ECO:0007669"/>
    <property type="project" value="InterPro"/>
</dbReference>
<gene>
    <name evidence="8" type="ORF">TRUGW13939_01196</name>
</gene>
<dbReference type="OrthoDB" id="3163292at2759"/>
<evidence type="ECO:0000256" key="3">
    <source>
        <dbReference type="ARBA" id="ARBA00023125"/>
    </source>
</evidence>
<sequence>MPEPGPCLDDTQKRQPASLQPSGLLNREAMRGKFSLLSILSTNQDQSTPAVEEASTFPTQDIVRAGLVSQSIAEFLFSSFMNILNPYISQLDPNLHTFSHVRQKSAFLLSSILAASAKMFNPGLYKSLHQHAEDLLVDSFRRGEKSTETAQAILILTYWKEPEDTRSWVTLGYVIRMCIDLGWHKLRPSSRRDREGLTEMQIREARDVERTWFVLFVYDRSMSLQTSKPWMIERNGFFESIEVWCKDATATDSDNFLGAFVTLRLLTSEVFRLLTPRQTDPGQNTFALLTIISNRIDEWESKWLGVCDESESCHGFLIQFYSTHLRLQLYSLPLQEVLGSAQHDVTYSMEALWASYSSAIKMLKLVAQYSRFLYFVQDSVHVMTAYAAVFLIKLLLSAPSSIVREIEETTMETMRTAAGVFSQQSAPVDSSCFLQSRFLFKIMSNYDELRQSNTDIHGSAGRTPYDNGTNTVDDSGNAPHQIGAYLTPSRQTNANTDREPGSAERFDCILTDGDAWEDFLANAGFSVQDGYFFS</sequence>
<reference evidence="9" key="1">
    <citation type="submission" date="2020-06" db="EMBL/GenBank/DDBJ databases">
        <title>A chromosome-scale genome assembly of Talaromyces rugulosus W13939.</title>
        <authorList>
            <person name="Wang B."/>
            <person name="Guo L."/>
            <person name="Ye K."/>
            <person name="Wang L."/>
        </authorList>
    </citation>
    <scope>NUCLEOTIDE SEQUENCE [LARGE SCALE GENOMIC DNA]</scope>
    <source>
        <strain evidence="9">W13939</strain>
    </source>
</reference>
<evidence type="ECO:0000259" key="7">
    <source>
        <dbReference type="SMART" id="SM00906"/>
    </source>
</evidence>
<dbReference type="AlphaFoldDB" id="A0A7H8QLL6"/>
<dbReference type="GO" id="GO:0000976">
    <property type="term" value="F:transcription cis-regulatory region binding"/>
    <property type="evidence" value="ECO:0007669"/>
    <property type="project" value="TreeGrafter"/>
</dbReference>
<dbReference type="RefSeq" id="XP_035340292.1">
    <property type="nucleotide sequence ID" value="XM_035484399.1"/>
</dbReference>
<dbReference type="KEGG" id="trg:TRUGW13939_01196"/>
<evidence type="ECO:0000256" key="4">
    <source>
        <dbReference type="ARBA" id="ARBA00023163"/>
    </source>
</evidence>
<keyword evidence="5" id="KW-0539">Nucleus</keyword>
<comment type="subcellular location">
    <subcellularLocation>
        <location evidence="1">Nucleus</location>
    </subcellularLocation>
</comment>
<evidence type="ECO:0000313" key="8">
    <source>
        <dbReference type="EMBL" id="QKX54113.1"/>
    </source>
</evidence>
<feature type="region of interest" description="Disordered" evidence="6">
    <location>
        <begin position="471"/>
        <end position="501"/>
    </location>
</feature>
<evidence type="ECO:0000256" key="2">
    <source>
        <dbReference type="ARBA" id="ARBA00023015"/>
    </source>
</evidence>
<name>A0A7H8QLL6_TALRU</name>
<keyword evidence="3" id="KW-0238">DNA-binding</keyword>
<dbReference type="EMBL" id="CP055898">
    <property type="protein sequence ID" value="QKX54113.1"/>
    <property type="molecule type" value="Genomic_DNA"/>
</dbReference>
<evidence type="ECO:0000256" key="1">
    <source>
        <dbReference type="ARBA" id="ARBA00004123"/>
    </source>
</evidence>
<dbReference type="PANTHER" id="PTHR31845">
    <property type="entry name" value="FINGER DOMAIN PROTEIN, PUTATIVE-RELATED"/>
    <property type="match status" value="1"/>
</dbReference>
<evidence type="ECO:0000313" key="9">
    <source>
        <dbReference type="Proteomes" id="UP000509510"/>
    </source>
</evidence>
<dbReference type="PANTHER" id="PTHR31845:SF17">
    <property type="entry name" value="ZN(II)2CYS6 TRANSCRIPTION FACTOR (EUROFUNG)"/>
    <property type="match status" value="1"/>
</dbReference>
<dbReference type="GeneID" id="55988709"/>
<evidence type="ECO:0000256" key="6">
    <source>
        <dbReference type="SAM" id="MobiDB-lite"/>
    </source>
</evidence>
<keyword evidence="4" id="KW-0804">Transcription</keyword>
<dbReference type="GO" id="GO:0005634">
    <property type="term" value="C:nucleus"/>
    <property type="evidence" value="ECO:0007669"/>
    <property type="project" value="UniProtKB-SubCell"/>
</dbReference>
<evidence type="ECO:0000256" key="5">
    <source>
        <dbReference type="ARBA" id="ARBA00023242"/>
    </source>
</evidence>
<dbReference type="SMART" id="SM00906">
    <property type="entry name" value="Fungal_trans"/>
    <property type="match status" value="1"/>
</dbReference>
<dbReference type="GO" id="GO:0000981">
    <property type="term" value="F:DNA-binding transcription factor activity, RNA polymerase II-specific"/>
    <property type="evidence" value="ECO:0007669"/>
    <property type="project" value="TreeGrafter"/>
</dbReference>
<dbReference type="InterPro" id="IPR007219">
    <property type="entry name" value="XnlR_reg_dom"/>
</dbReference>
<dbReference type="InterPro" id="IPR051089">
    <property type="entry name" value="prtT"/>
</dbReference>
<accession>A0A7H8QLL6</accession>
<organism evidence="8 9">
    <name type="scientific">Talaromyces rugulosus</name>
    <name type="common">Penicillium rugulosum</name>
    <dbReference type="NCBI Taxonomy" id="121627"/>
    <lineage>
        <taxon>Eukaryota</taxon>
        <taxon>Fungi</taxon>
        <taxon>Dikarya</taxon>
        <taxon>Ascomycota</taxon>
        <taxon>Pezizomycotina</taxon>
        <taxon>Eurotiomycetes</taxon>
        <taxon>Eurotiomycetidae</taxon>
        <taxon>Eurotiales</taxon>
        <taxon>Trichocomaceae</taxon>
        <taxon>Talaromyces</taxon>
        <taxon>Talaromyces sect. Islandici</taxon>
    </lineage>
</organism>
<protein>
    <recommendedName>
        <fullName evidence="7">Xylanolytic transcriptional activator regulatory domain-containing protein</fullName>
    </recommendedName>
</protein>
<proteinExistence type="predicted"/>
<feature type="region of interest" description="Disordered" evidence="6">
    <location>
        <begin position="1"/>
        <end position="20"/>
    </location>
</feature>
<feature type="domain" description="Xylanolytic transcriptional activator regulatory" evidence="7">
    <location>
        <begin position="167"/>
        <end position="243"/>
    </location>
</feature>
<dbReference type="Proteomes" id="UP000509510">
    <property type="component" value="Chromosome I"/>
</dbReference>
<dbReference type="GO" id="GO:0008270">
    <property type="term" value="F:zinc ion binding"/>
    <property type="evidence" value="ECO:0007669"/>
    <property type="project" value="InterPro"/>
</dbReference>
<dbReference type="Pfam" id="PF04082">
    <property type="entry name" value="Fungal_trans"/>
    <property type="match status" value="1"/>
</dbReference>
<dbReference type="CDD" id="cd12148">
    <property type="entry name" value="fungal_TF_MHR"/>
    <property type="match status" value="1"/>
</dbReference>
<keyword evidence="9" id="KW-1185">Reference proteome</keyword>